<accession>A0A918LP38</accession>
<reference evidence="2" key="1">
    <citation type="journal article" date="2014" name="Int. J. Syst. Evol. Microbiol.">
        <title>Complete genome sequence of Corynebacterium casei LMG S-19264T (=DSM 44701T), isolated from a smear-ripened cheese.</title>
        <authorList>
            <consortium name="US DOE Joint Genome Institute (JGI-PGF)"/>
            <person name="Walter F."/>
            <person name="Albersmeier A."/>
            <person name="Kalinowski J."/>
            <person name="Ruckert C."/>
        </authorList>
    </citation>
    <scope>NUCLEOTIDE SEQUENCE</scope>
    <source>
        <strain evidence="2">JCM 3172</strain>
    </source>
</reference>
<reference evidence="2" key="2">
    <citation type="submission" date="2020-09" db="EMBL/GenBank/DDBJ databases">
        <authorList>
            <person name="Sun Q."/>
            <person name="Ohkuma M."/>
        </authorList>
    </citation>
    <scope>NUCLEOTIDE SEQUENCE</scope>
    <source>
        <strain evidence="2">JCM 3172</strain>
    </source>
</reference>
<evidence type="ECO:0000313" key="3">
    <source>
        <dbReference type="Proteomes" id="UP000619486"/>
    </source>
</evidence>
<dbReference type="Proteomes" id="UP000619486">
    <property type="component" value="Unassembled WGS sequence"/>
</dbReference>
<keyword evidence="3" id="KW-1185">Reference proteome</keyword>
<name>A0A918LP38_9ACTN</name>
<organism evidence="2 3">
    <name type="scientific">Streptomyces purpureus</name>
    <dbReference type="NCBI Taxonomy" id="1951"/>
    <lineage>
        <taxon>Bacteria</taxon>
        <taxon>Bacillati</taxon>
        <taxon>Actinomycetota</taxon>
        <taxon>Actinomycetes</taxon>
        <taxon>Kitasatosporales</taxon>
        <taxon>Streptomycetaceae</taxon>
        <taxon>Streptomyces</taxon>
    </lineage>
</organism>
<proteinExistence type="predicted"/>
<comment type="caution">
    <text evidence="2">The sequence shown here is derived from an EMBL/GenBank/DDBJ whole genome shotgun (WGS) entry which is preliminary data.</text>
</comment>
<protein>
    <submittedName>
        <fullName evidence="2">Uncharacterized protein</fullName>
    </submittedName>
</protein>
<gene>
    <name evidence="2" type="ORF">GCM10014713_24920</name>
</gene>
<sequence length="75" mass="7834">MIFAVSPGAACAGAAGRPTSIIPAAEAIARHEARRRFRRVVIGVLTEVPDRGLMGQEGRAGWGPRDMSPSADGPH</sequence>
<dbReference type="AlphaFoldDB" id="A0A918LP38"/>
<dbReference type="EMBL" id="BMQQ01000007">
    <property type="protein sequence ID" value="GGT30323.1"/>
    <property type="molecule type" value="Genomic_DNA"/>
</dbReference>
<evidence type="ECO:0000256" key="1">
    <source>
        <dbReference type="SAM" id="MobiDB-lite"/>
    </source>
</evidence>
<feature type="region of interest" description="Disordered" evidence="1">
    <location>
        <begin position="53"/>
        <end position="75"/>
    </location>
</feature>
<evidence type="ECO:0000313" key="2">
    <source>
        <dbReference type="EMBL" id="GGT30323.1"/>
    </source>
</evidence>